<dbReference type="AlphaFoldDB" id="A0A0E9WCQ2"/>
<evidence type="ECO:0000313" key="1">
    <source>
        <dbReference type="EMBL" id="JAH88189.1"/>
    </source>
</evidence>
<name>A0A0E9WCQ2_ANGAN</name>
<protein>
    <submittedName>
        <fullName evidence="1">Uncharacterized protein</fullName>
    </submittedName>
</protein>
<organism evidence="1">
    <name type="scientific">Anguilla anguilla</name>
    <name type="common">European freshwater eel</name>
    <name type="synonym">Muraena anguilla</name>
    <dbReference type="NCBI Taxonomy" id="7936"/>
    <lineage>
        <taxon>Eukaryota</taxon>
        <taxon>Metazoa</taxon>
        <taxon>Chordata</taxon>
        <taxon>Craniata</taxon>
        <taxon>Vertebrata</taxon>
        <taxon>Euteleostomi</taxon>
        <taxon>Actinopterygii</taxon>
        <taxon>Neopterygii</taxon>
        <taxon>Teleostei</taxon>
        <taxon>Anguilliformes</taxon>
        <taxon>Anguillidae</taxon>
        <taxon>Anguilla</taxon>
    </lineage>
</organism>
<accession>A0A0E9WCQ2</accession>
<reference evidence="1" key="1">
    <citation type="submission" date="2014-11" db="EMBL/GenBank/DDBJ databases">
        <authorList>
            <person name="Amaro Gonzalez C."/>
        </authorList>
    </citation>
    <scope>NUCLEOTIDE SEQUENCE</scope>
</reference>
<sequence>MHCHDPQTLGTLNSIFLSVISLSLGNLGRLRKLGVTWSRSPPRRVFIWACATAS</sequence>
<proteinExistence type="predicted"/>
<dbReference type="EMBL" id="GBXM01020388">
    <property type="protein sequence ID" value="JAH88189.1"/>
    <property type="molecule type" value="Transcribed_RNA"/>
</dbReference>
<reference evidence="1" key="2">
    <citation type="journal article" date="2015" name="Fish Shellfish Immunol.">
        <title>Early steps in the European eel (Anguilla anguilla)-Vibrio vulnificus interaction in the gills: Role of the RtxA13 toxin.</title>
        <authorList>
            <person name="Callol A."/>
            <person name="Pajuelo D."/>
            <person name="Ebbesson L."/>
            <person name="Teles M."/>
            <person name="MacKenzie S."/>
            <person name="Amaro C."/>
        </authorList>
    </citation>
    <scope>NUCLEOTIDE SEQUENCE</scope>
</reference>